<dbReference type="Pfam" id="PF05751">
    <property type="entry name" value="FixH"/>
    <property type="match status" value="1"/>
</dbReference>
<feature type="transmembrane region" description="Helical" evidence="1">
    <location>
        <begin position="21"/>
        <end position="44"/>
    </location>
</feature>
<sequence length="175" mass="19018">MTTVERNGAPPDVKLLTGRRVLFWIIGFFAVIFSANGVFVYLALNSFPGVVVESSYKAGQAYNQELADARAQAERGWLVSASLTRVVGGAAMLRIEPKDHEGHVLAGLDFIAVMEHPAHKGGDVSLALSEVQSGVYQASATGLAGGNWELVLEARRGDQRLFRSENRLFLKNEDD</sequence>
<dbReference type="Proteomes" id="UP000664779">
    <property type="component" value="Unassembled WGS sequence"/>
</dbReference>
<gene>
    <name evidence="2" type="ORF">J0X15_09235</name>
</gene>
<dbReference type="EMBL" id="JAFLNF010000003">
    <property type="protein sequence ID" value="MBO0345401.1"/>
    <property type="molecule type" value="Genomic_DNA"/>
</dbReference>
<comment type="caution">
    <text evidence="2">The sequence shown here is derived from an EMBL/GenBank/DDBJ whole genome shotgun (WGS) entry which is preliminary data.</text>
</comment>
<name>A0A939EMP2_9HYPH</name>
<dbReference type="PIRSF" id="PIRSF011386">
    <property type="entry name" value="FixH"/>
    <property type="match status" value="1"/>
</dbReference>
<evidence type="ECO:0000313" key="2">
    <source>
        <dbReference type="EMBL" id="MBO0345401.1"/>
    </source>
</evidence>
<keyword evidence="1" id="KW-0812">Transmembrane</keyword>
<keyword evidence="1" id="KW-0472">Membrane</keyword>
<dbReference type="RefSeq" id="WP_206939935.1">
    <property type="nucleotide sequence ID" value="NZ_JAFLNF010000003.1"/>
</dbReference>
<proteinExistence type="predicted"/>
<protein>
    <submittedName>
        <fullName evidence="2">FixH family protein</fullName>
    </submittedName>
</protein>
<evidence type="ECO:0000313" key="3">
    <source>
        <dbReference type="Proteomes" id="UP000664779"/>
    </source>
</evidence>
<dbReference type="InterPro" id="IPR018037">
    <property type="entry name" value="FixH_proteobacterial"/>
</dbReference>
<keyword evidence="1" id="KW-1133">Transmembrane helix</keyword>
<evidence type="ECO:0000256" key="1">
    <source>
        <dbReference type="SAM" id="Phobius"/>
    </source>
</evidence>
<organism evidence="2 3">
    <name type="scientific">Roseibium limicola</name>
    <dbReference type="NCBI Taxonomy" id="2816037"/>
    <lineage>
        <taxon>Bacteria</taxon>
        <taxon>Pseudomonadati</taxon>
        <taxon>Pseudomonadota</taxon>
        <taxon>Alphaproteobacteria</taxon>
        <taxon>Hyphomicrobiales</taxon>
        <taxon>Stappiaceae</taxon>
        <taxon>Roseibium</taxon>
    </lineage>
</organism>
<keyword evidence="3" id="KW-1185">Reference proteome</keyword>
<accession>A0A939EMP2</accession>
<dbReference type="InterPro" id="IPR008620">
    <property type="entry name" value="FixH"/>
</dbReference>
<reference evidence="2" key="1">
    <citation type="submission" date="2021-03" db="EMBL/GenBank/DDBJ databases">
        <title>Roseibium sp. CAU 1637 isolated from Incheon.</title>
        <authorList>
            <person name="Kim W."/>
        </authorList>
    </citation>
    <scope>NUCLEOTIDE SEQUENCE</scope>
    <source>
        <strain evidence="2">CAU 1637</strain>
    </source>
</reference>
<dbReference type="AlphaFoldDB" id="A0A939EMP2"/>